<comment type="similarity">
    <text evidence="2">Belongs to the bZIP family.</text>
</comment>
<evidence type="ECO:0000256" key="6">
    <source>
        <dbReference type="ARBA" id="ARBA00023230"/>
    </source>
</evidence>
<keyword evidence="4" id="KW-0238">DNA-binding</keyword>
<dbReference type="InterPro" id="IPR046347">
    <property type="entry name" value="bZIP_sf"/>
</dbReference>
<dbReference type="InterPro" id="IPR004827">
    <property type="entry name" value="bZIP"/>
</dbReference>
<keyword evidence="6" id="KW-0834">Unfolded protein response</keyword>
<evidence type="ECO:0000256" key="5">
    <source>
        <dbReference type="ARBA" id="ARBA00023163"/>
    </source>
</evidence>
<evidence type="ECO:0000256" key="7">
    <source>
        <dbReference type="ARBA" id="ARBA00023242"/>
    </source>
</evidence>
<protein>
    <submittedName>
        <fullName evidence="10">Transcriptional activator HAC1</fullName>
    </submittedName>
</protein>
<keyword evidence="11" id="KW-1185">Reference proteome</keyword>
<dbReference type="EMBL" id="JBEVYD010000009">
    <property type="protein sequence ID" value="KAL3230854.1"/>
    <property type="molecule type" value="Genomic_DNA"/>
</dbReference>
<gene>
    <name evidence="10" type="ORF">RNJ44_01303</name>
</gene>
<evidence type="ECO:0000259" key="9">
    <source>
        <dbReference type="PROSITE" id="PS00036"/>
    </source>
</evidence>
<evidence type="ECO:0000256" key="8">
    <source>
        <dbReference type="SAM" id="MobiDB-lite"/>
    </source>
</evidence>
<feature type="domain" description="BZIP" evidence="9">
    <location>
        <begin position="52"/>
        <end position="66"/>
    </location>
</feature>
<feature type="compositionally biased region" description="Polar residues" evidence="8">
    <location>
        <begin position="1"/>
        <end position="17"/>
    </location>
</feature>
<dbReference type="PANTHER" id="PTHR46714:SF6">
    <property type="entry name" value="TRANSCRIPTIONAL ACTIVATOR HAC1"/>
    <property type="match status" value="1"/>
</dbReference>
<dbReference type="PROSITE" id="PS00036">
    <property type="entry name" value="BZIP_BASIC"/>
    <property type="match status" value="1"/>
</dbReference>
<evidence type="ECO:0000313" key="11">
    <source>
        <dbReference type="Proteomes" id="UP001623330"/>
    </source>
</evidence>
<reference evidence="10 11" key="1">
    <citation type="submission" date="2024-05" db="EMBL/GenBank/DDBJ databases">
        <title>Long read based assembly of the Candida bracarensis genome reveals expanded adhesin content.</title>
        <authorList>
            <person name="Marcet-Houben M."/>
            <person name="Ksiezopolska E."/>
            <person name="Gabaldon T."/>
        </authorList>
    </citation>
    <scope>NUCLEOTIDE SEQUENCE [LARGE SCALE GENOMIC DNA]</scope>
    <source>
        <strain evidence="10 11">CBM6</strain>
    </source>
</reference>
<comment type="caution">
    <text evidence="10">The sequence shown here is derived from an EMBL/GenBank/DDBJ whole genome shotgun (WGS) entry which is preliminary data.</text>
</comment>
<keyword evidence="5" id="KW-0804">Transcription</keyword>
<proteinExistence type="inferred from homology"/>
<feature type="region of interest" description="Disordered" evidence="8">
    <location>
        <begin position="1"/>
        <end position="20"/>
    </location>
</feature>
<evidence type="ECO:0000256" key="4">
    <source>
        <dbReference type="ARBA" id="ARBA00023125"/>
    </source>
</evidence>
<name>A0ABR4NRH3_9SACH</name>
<dbReference type="PANTHER" id="PTHR46714">
    <property type="entry name" value="TRANSCRIPTIONAL ACTIVATOR HAC1"/>
    <property type="match status" value="1"/>
</dbReference>
<organism evidence="10 11">
    <name type="scientific">Nakaseomyces bracarensis</name>
    <dbReference type="NCBI Taxonomy" id="273131"/>
    <lineage>
        <taxon>Eukaryota</taxon>
        <taxon>Fungi</taxon>
        <taxon>Dikarya</taxon>
        <taxon>Ascomycota</taxon>
        <taxon>Saccharomycotina</taxon>
        <taxon>Saccharomycetes</taxon>
        <taxon>Saccharomycetales</taxon>
        <taxon>Saccharomycetaceae</taxon>
        <taxon>Nakaseomyces</taxon>
    </lineage>
</organism>
<sequence>MSSRITTNSNKNASAKQMNGMYPKDIVDFDTWMPPRKRAKTEEEKEIRKLQRVLRNRRSSRQSRDKKRRHVDMLEKHCSVMRKIIEELQYKLNIGSLISEKETWNTYLKLQQHDFLSSSPLDVRTFVSEINTGSTSRLDARYNNESTILEENKRFPESTLEEKSQTGTNIEGIDFQSTMIRGVEQLTPLDYGYSAQSSLPSIQSPDCESDNCKNTIAESTPVSLGTSISENFNNKSTREGFVSNTMMPWFFFPPECQSTNLNFDNKYLNPDGFEGANTNEDSLGKREESDHNFLFKDLY</sequence>
<keyword evidence="7" id="KW-0539">Nucleus</keyword>
<evidence type="ECO:0000313" key="10">
    <source>
        <dbReference type="EMBL" id="KAL3230854.1"/>
    </source>
</evidence>
<keyword evidence="3" id="KW-0805">Transcription regulation</keyword>
<comment type="subcellular location">
    <subcellularLocation>
        <location evidence="1">Nucleus</location>
    </subcellularLocation>
</comment>
<evidence type="ECO:0000256" key="2">
    <source>
        <dbReference type="ARBA" id="ARBA00007163"/>
    </source>
</evidence>
<evidence type="ECO:0000256" key="1">
    <source>
        <dbReference type="ARBA" id="ARBA00004123"/>
    </source>
</evidence>
<dbReference type="InterPro" id="IPR044280">
    <property type="entry name" value="Hac1/HY5"/>
</dbReference>
<dbReference type="SUPFAM" id="SSF57959">
    <property type="entry name" value="Leucine zipper domain"/>
    <property type="match status" value="1"/>
</dbReference>
<evidence type="ECO:0000256" key="3">
    <source>
        <dbReference type="ARBA" id="ARBA00023015"/>
    </source>
</evidence>
<dbReference type="Proteomes" id="UP001623330">
    <property type="component" value="Unassembled WGS sequence"/>
</dbReference>
<accession>A0ABR4NRH3</accession>